<keyword evidence="2" id="KW-0808">Transferase</keyword>
<organism evidence="2 3">
    <name type="scientific">Pontibacillus yanchengensis</name>
    <dbReference type="NCBI Taxonomy" id="462910"/>
    <lineage>
        <taxon>Bacteria</taxon>
        <taxon>Bacillati</taxon>
        <taxon>Bacillota</taxon>
        <taxon>Bacilli</taxon>
        <taxon>Bacillales</taxon>
        <taxon>Bacillaceae</taxon>
        <taxon>Pontibacillus</taxon>
    </lineage>
</organism>
<sequence>MIGFTILCDYFSLTFWHNPFLLVLRNLYCIKNEECFPVPTLQPFPTSFFTKTLKLLHRQNSLPCENIWIGKWLKLLNKDKYSRTFIDIKGGITVVNGVLQVRRLDVQDHEAVRNMETGIEDDYVVRIFPDLISRRNNVVYGLFDGDQIIAVAGYTTFYDQYAMLGRLRSDRRYHGKGHATYLLQQIINEVHQHPNIKWIGANTQISNSPARKVLEKLSIPQMTLFYPAKVTHPHLLEGTDGPLWDKITDRDKKRELVQSLSIDVFPYEAYYPLPFDEIYITDDYLDSSACYVNPNGDRFMFIREDQKKYLYANVKYFWNDAFKQPGFWKTVLHETEQHPEIDGVWLDLTPEAYAQIPDTEVIEVGEPWILHGLFVEK</sequence>
<gene>
    <name evidence="2" type="ORF">GLW05_08640</name>
</gene>
<dbReference type="AlphaFoldDB" id="A0A6I5A0D3"/>
<dbReference type="PROSITE" id="PS51186">
    <property type="entry name" value="GNAT"/>
    <property type="match status" value="1"/>
</dbReference>
<dbReference type="GO" id="GO:0016747">
    <property type="term" value="F:acyltransferase activity, transferring groups other than amino-acyl groups"/>
    <property type="evidence" value="ECO:0007669"/>
    <property type="project" value="InterPro"/>
</dbReference>
<dbReference type="CDD" id="cd04301">
    <property type="entry name" value="NAT_SF"/>
    <property type="match status" value="1"/>
</dbReference>
<reference evidence="2 3" key="1">
    <citation type="submission" date="2019-11" db="EMBL/GenBank/DDBJ databases">
        <title>Genome sequences of 17 halophilic strains isolated from different environments.</title>
        <authorList>
            <person name="Furrow R.E."/>
        </authorList>
    </citation>
    <scope>NUCLEOTIDE SEQUENCE [LARGE SCALE GENOMIC DNA]</scope>
    <source>
        <strain evidence="2 3">22514_16_FS</strain>
    </source>
</reference>
<name>A0A6I5A0D3_9BACI</name>
<protein>
    <submittedName>
        <fullName evidence="2">GNAT family N-acetyltransferase</fullName>
    </submittedName>
</protein>
<dbReference type="InterPro" id="IPR016181">
    <property type="entry name" value="Acyl_CoA_acyltransferase"/>
</dbReference>
<evidence type="ECO:0000313" key="3">
    <source>
        <dbReference type="Proteomes" id="UP000468638"/>
    </source>
</evidence>
<comment type="caution">
    <text evidence="2">The sequence shown here is derived from an EMBL/GenBank/DDBJ whole genome shotgun (WGS) entry which is preliminary data.</text>
</comment>
<dbReference type="EMBL" id="WMEQ01000005">
    <property type="protein sequence ID" value="MYL33663.1"/>
    <property type="molecule type" value="Genomic_DNA"/>
</dbReference>
<dbReference type="Gene3D" id="3.40.630.30">
    <property type="match status" value="1"/>
</dbReference>
<evidence type="ECO:0000259" key="1">
    <source>
        <dbReference type="PROSITE" id="PS51186"/>
    </source>
</evidence>
<dbReference type="SUPFAM" id="SSF55729">
    <property type="entry name" value="Acyl-CoA N-acyltransferases (Nat)"/>
    <property type="match status" value="1"/>
</dbReference>
<dbReference type="Pfam" id="PF00583">
    <property type="entry name" value="Acetyltransf_1"/>
    <property type="match status" value="1"/>
</dbReference>
<accession>A0A6I5A0D3</accession>
<proteinExistence type="predicted"/>
<feature type="domain" description="N-acetyltransferase" evidence="1">
    <location>
        <begin position="99"/>
        <end position="250"/>
    </location>
</feature>
<dbReference type="Proteomes" id="UP000468638">
    <property type="component" value="Unassembled WGS sequence"/>
</dbReference>
<dbReference type="InterPro" id="IPR000182">
    <property type="entry name" value="GNAT_dom"/>
</dbReference>
<evidence type="ECO:0000313" key="2">
    <source>
        <dbReference type="EMBL" id="MYL33663.1"/>
    </source>
</evidence>